<sequence length="184" mass="21793">MKKIIQLTLIVMCLFVQQSWSQIQMLKKTSSVENKEIKTAKKEVKIQQEVQTLPKDQLKSIKETYNWTKEEILVINFKGLKDECPFSIYDGLQATQDWFDNEVYPNVDLTNCRNIYIYADKLYAKPILDFETHYDDVGHYFLKHFFNRKGTCYGVMVINKKGEYLVEGGEYNQYTITNMIQRLK</sequence>
<dbReference type="AlphaFoldDB" id="A0A2U8QXB5"/>
<dbReference type="OrthoDB" id="823362at2"/>
<protein>
    <submittedName>
        <fullName evidence="1">Uncharacterized protein</fullName>
    </submittedName>
</protein>
<dbReference type="RefSeq" id="WP_109570200.1">
    <property type="nucleotide sequence ID" value="NZ_CP029463.1"/>
</dbReference>
<dbReference type="Proteomes" id="UP000245429">
    <property type="component" value="Chromosome"/>
</dbReference>
<name>A0A2U8QXB5_9FLAO</name>
<reference evidence="1 2" key="1">
    <citation type="submission" date="2018-05" db="EMBL/GenBank/DDBJ databases">
        <title>Flavobacterium sp. MEBiC07310.</title>
        <authorList>
            <person name="Baek K."/>
        </authorList>
    </citation>
    <scope>NUCLEOTIDE SEQUENCE [LARGE SCALE GENOMIC DNA]</scope>
    <source>
        <strain evidence="1 2">MEBiC07310</strain>
    </source>
</reference>
<dbReference type="KEGG" id="fse:DI487_14030"/>
<proteinExistence type="predicted"/>
<accession>A0A2U8QXB5</accession>
<evidence type="ECO:0000313" key="2">
    <source>
        <dbReference type="Proteomes" id="UP000245429"/>
    </source>
</evidence>
<organism evidence="1 2">
    <name type="scientific">Flavobacterium sediminis</name>
    <dbReference type="NCBI Taxonomy" id="2201181"/>
    <lineage>
        <taxon>Bacteria</taxon>
        <taxon>Pseudomonadati</taxon>
        <taxon>Bacteroidota</taxon>
        <taxon>Flavobacteriia</taxon>
        <taxon>Flavobacteriales</taxon>
        <taxon>Flavobacteriaceae</taxon>
        <taxon>Flavobacterium</taxon>
    </lineage>
</organism>
<dbReference type="EMBL" id="CP029463">
    <property type="protein sequence ID" value="AWM14862.1"/>
    <property type="molecule type" value="Genomic_DNA"/>
</dbReference>
<evidence type="ECO:0000313" key="1">
    <source>
        <dbReference type="EMBL" id="AWM14862.1"/>
    </source>
</evidence>
<gene>
    <name evidence="1" type="ORF">DI487_14030</name>
</gene>
<keyword evidence="2" id="KW-1185">Reference proteome</keyword>